<feature type="transmembrane region" description="Helical" evidence="2">
    <location>
        <begin position="345"/>
        <end position="368"/>
    </location>
</feature>
<evidence type="ECO:0000256" key="3">
    <source>
        <dbReference type="SAM" id="SignalP"/>
    </source>
</evidence>
<evidence type="ECO:0000259" key="4">
    <source>
        <dbReference type="SMART" id="SM00703"/>
    </source>
</evidence>
<feature type="signal peptide" evidence="3">
    <location>
        <begin position="1"/>
        <end position="15"/>
    </location>
</feature>
<accession>A0A9Q1CCK9</accession>
<feature type="transmembrane region" description="Helical" evidence="2">
    <location>
        <begin position="595"/>
        <end position="619"/>
    </location>
</feature>
<proteinExistence type="predicted"/>
<dbReference type="InterPro" id="IPR006621">
    <property type="entry name" value="Nose-resist-to-fluoxetine_N"/>
</dbReference>
<dbReference type="Pfam" id="PF20146">
    <property type="entry name" value="NRF"/>
    <property type="match status" value="1"/>
</dbReference>
<feature type="region of interest" description="Disordered" evidence="1">
    <location>
        <begin position="230"/>
        <end position="249"/>
    </location>
</feature>
<dbReference type="InterPro" id="IPR052728">
    <property type="entry name" value="O2_lipid_transport_reg"/>
</dbReference>
<keyword evidence="2" id="KW-0472">Membrane</keyword>
<comment type="caution">
    <text evidence="5">The sequence shown here is derived from an EMBL/GenBank/DDBJ whole genome shotgun (WGS) entry which is preliminary data.</text>
</comment>
<dbReference type="Pfam" id="PF01757">
    <property type="entry name" value="Acyl_transf_3"/>
    <property type="match status" value="1"/>
</dbReference>
<dbReference type="AlphaFoldDB" id="A0A9Q1CCK9"/>
<feature type="transmembrane region" description="Helical" evidence="2">
    <location>
        <begin position="705"/>
        <end position="726"/>
    </location>
</feature>
<evidence type="ECO:0000256" key="1">
    <source>
        <dbReference type="SAM" id="MobiDB-lite"/>
    </source>
</evidence>
<feature type="transmembrane region" description="Helical" evidence="2">
    <location>
        <begin position="676"/>
        <end position="699"/>
    </location>
</feature>
<organism evidence="5 6">
    <name type="scientific">Holothuria leucospilota</name>
    <name type="common">Black long sea cucumber</name>
    <name type="synonym">Mertensiothuria leucospilota</name>
    <dbReference type="NCBI Taxonomy" id="206669"/>
    <lineage>
        <taxon>Eukaryota</taxon>
        <taxon>Metazoa</taxon>
        <taxon>Echinodermata</taxon>
        <taxon>Eleutherozoa</taxon>
        <taxon>Echinozoa</taxon>
        <taxon>Holothuroidea</taxon>
        <taxon>Aspidochirotacea</taxon>
        <taxon>Aspidochirotida</taxon>
        <taxon>Holothuriidae</taxon>
        <taxon>Holothuria</taxon>
    </lineage>
</organism>
<sequence>MVVLRSSANWCFTLGFLITIQSPCVVPLSTEVMRKIWESFKVPLSETEIQSQDGVPDCVALIKNDTLNDTIKAFDAFGKLPAGILIGNYGWLGHYDECEGIHDFQYCLVEVNNVTIHSIPSNIITQGDSLHYGMCVPRECTPEDVSNSLVLEDTFDVVGPLFPPQSTTVHLQVKYKPWCTASRQQFHAGFFITVVFLGILFLFVVSASIYFTCQEAQVIDFREPSASLLSRTEQGRTNSQEETSPLVGASSSSVVRMVSGRPTMARRERSERGDSRLDRIIYSFALPQNIPKLLSGNTSDTTILCLNGVRVISLFWVILGHVFGAVSTFTEPYNPQAVQQWYRRFFFPIVSDSYFSVDTFFFLSIYLYTVAELSRILPTEVVTFIEKFEISISLFVLNSGLLVSYVTLNRLKRRHGRFPWGWFYFHRYWRLTPALAVTLVFYLFVTPYFGRGPFAQMLSIRSNCPKYWWTDLLYINNFIPQNISSQCLPWAWYLANDMQFFIISPLIIKALYHFPVIGLSIIAVLSVTSMSVTGLLTAFFKFSAAPPKYGEFTTYLYWDVVFTKPYCRIVPYLVGMAIGYVFYKYPKGSIRINGVLVFLGWTILGTTGGAVINMISSLYNGKEWPDAGYVIYQILCHLVWTSYVAWVVFVCHYGYGGWINAILSHDVWAPFSRLTYSAYLIHPILILVYISNLGTAPYLSLQLMVFTFTGISILTFASASLLSLMVEYPLSNLEKMFLPRR</sequence>
<feature type="transmembrane region" description="Helical" evidence="2">
    <location>
        <begin position="388"/>
        <end position="408"/>
    </location>
</feature>
<protein>
    <submittedName>
        <fullName evidence="5">O-acyltransferase like protein</fullName>
    </submittedName>
</protein>
<name>A0A9Q1CCK9_HOLLE</name>
<feature type="transmembrane region" description="Helical" evidence="2">
    <location>
        <begin position="560"/>
        <end position="583"/>
    </location>
</feature>
<keyword evidence="2" id="KW-0812">Transmembrane</keyword>
<dbReference type="OrthoDB" id="118951at2759"/>
<keyword evidence="2" id="KW-1133">Transmembrane helix</keyword>
<evidence type="ECO:0000313" key="6">
    <source>
        <dbReference type="Proteomes" id="UP001152320"/>
    </source>
</evidence>
<feature type="transmembrane region" description="Helical" evidence="2">
    <location>
        <begin position="519"/>
        <end position="540"/>
    </location>
</feature>
<dbReference type="Proteomes" id="UP001152320">
    <property type="component" value="Chromosome 5"/>
</dbReference>
<gene>
    <name evidence="5" type="ORF">HOLleu_13201</name>
</gene>
<feature type="transmembrane region" description="Helical" evidence="2">
    <location>
        <begin position="428"/>
        <end position="449"/>
    </location>
</feature>
<dbReference type="InterPro" id="IPR002656">
    <property type="entry name" value="Acyl_transf_3_dom"/>
</dbReference>
<dbReference type="GO" id="GO:0016747">
    <property type="term" value="F:acyltransferase activity, transferring groups other than amino-acyl groups"/>
    <property type="evidence" value="ECO:0007669"/>
    <property type="project" value="InterPro"/>
</dbReference>
<keyword evidence="6" id="KW-1185">Reference proteome</keyword>
<feature type="compositionally biased region" description="Polar residues" evidence="1">
    <location>
        <begin position="230"/>
        <end position="243"/>
    </location>
</feature>
<keyword evidence="3" id="KW-0732">Signal</keyword>
<feature type="chain" id="PRO_5040435300" evidence="3">
    <location>
        <begin position="16"/>
        <end position="741"/>
    </location>
</feature>
<dbReference type="EMBL" id="JAIZAY010000005">
    <property type="protein sequence ID" value="KAJ8042200.1"/>
    <property type="molecule type" value="Genomic_DNA"/>
</dbReference>
<dbReference type="PANTHER" id="PTHR11161">
    <property type="entry name" value="O-ACYLTRANSFERASE"/>
    <property type="match status" value="1"/>
</dbReference>
<evidence type="ECO:0000313" key="5">
    <source>
        <dbReference type="EMBL" id="KAJ8042200.1"/>
    </source>
</evidence>
<feature type="transmembrane region" description="Helical" evidence="2">
    <location>
        <begin position="314"/>
        <end position="333"/>
    </location>
</feature>
<dbReference type="SMART" id="SM00703">
    <property type="entry name" value="NRF"/>
    <property type="match status" value="1"/>
</dbReference>
<evidence type="ECO:0000256" key="2">
    <source>
        <dbReference type="SAM" id="Phobius"/>
    </source>
</evidence>
<dbReference type="PANTHER" id="PTHR11161:SF0">
    <property type="entry name" value="O-ACYLTRANSFERASE LIKE PROTEIN"/>
    <property type="match status" value="1"/>
</dbReference>
<reference evidence="5" key="1">
    <citation type="submission" date="2021-10" db="EMBL/GenBank/DDBJ databases">
        <title>Tropical sea cucumber genome reveals ecological adaptation and Cuvierian tubules defense mechanism.</title>
        <authorList>
            <person name="Chen T."/>
        </authorList>
    </citation>
    <scope>NUCLEOTIDE SEQUENCE</scope>
    <source>
        <strain evidence="5">Nanhai2018</strain>
        <tissue evidence="5">Muscle</tissue>
    </source>
</reference>
<feature type="transmembrane region" description="Helical" evidence="2">
    <location>
        <begin position="631"/>
        <end position="655"/>
    </location>
</feature>
<feature type="domain" description="Nose resistant-to-fluoxetine protein N-terminal" evidence="4">
    <location>
        <begin position="55"/>
        <end position="173"/>
    </location>
</feature>
<feature type="transmembrane region" description="Helical" evidence="2">
    <location>
        <begin position="190"/>
        <end position="211"/>
    </location>
</feature>